<feature type="region of interest" description="Disordered" evidence="1">
    <location>
        <begin position="131"/>
        <end position="151"/>
    </location>
</feature>
<evidence type="ECO:0000313" key="4">
    <source>
        <dbReference type="Proteomes" id="UP001198565"/>
    </source>
</evidence>
<evidence type="ECO:0000313" key="3">
    <source>
        <dbReference type="EMBL" id="MBY8889310.1"/>
    </source>
</evidence>
<sequence length="151" mass="16044">MTAGLVGTVTSYADGLLAALLAVGAGWGMYAVRQRRRATAAVRGRVRFELVPAETFDAAEQEIDWFAGQLASVPVAAGSIPRRAAGTRIRLTCADGLMRFRLEGPARAASLLRMPGYEQVEVHDAEQARASGPLRVRFEGAPPLPVRGGAQ</sequence>
<dbReference type="EMBL" id="JAINVZ010000040">
    <property type="protein sequence ID" value="MBY8889310.1"/>
    <property type="molecule type" value="Genomic_DNA"/>
</dbReference>
<dbReference type="Proteomes" id="UP001198565">
    <property type="component" value="Unassembled WGS sequence"/>
</dbReference>
<reference evidence="3 4" key="1">
    <citation type="submission" date="2021-08" db="EMBL/GenBank/DDBJ databases">
        <title>Streptomyces sp. PTM05 isolated from lichen.</title>
        <authorList>
            <person name="Somphong A."/>
            <person name="Phongsopitanun W."/>
            <person name="Tanasupawat S."/>
        </authorList>
    </citation>
    <scope>NUCLEOTIDE SEQUENCE [LARGE SCALE GENOMIC DNA]</scope>
    <source>
        <strain evidence="3 4">Ptm05</strain>
    </source>
</reference>
<name>A0ABS7R1I9_9ACTN</name>
<comment type="caution">
    <text evidence="3">The sequence shown here is derived from an EMBL/GenBank/DDBJ whole genome shotgun (WGS) entry which is preliminary data.</text>
</comment>
<organism evidence="3 4">
    <name type="scientific">Streptantibioticus parmotrematis</name>
    <dbReference type="NCBI Taxonomy" id="2873249"/>
    <lineage>
        <taxon>Bacteria</taxon>
        <taxon>Bacillati</taxon>
        <taxon>Actinomycetota</taxon>
        <taxon>Actinomycetes</taxon>
        <taxon>Kitasatosporales</taxon>
        <taxon>Streptomycetaceae</taxon>
        <taxon>Streptantibioticus</taxon>
    </lineage>
</organism>
<accession>A0ABS7R1I9</accession>
<evidence type="ECO:0000256" key="1">
    <source>
        <dbReference type="SAM" id="MobiDB-lite"/>
    </source>
</evidence>
<dbReference type="RefSeq" id="WP_222982512.1">
    <property type="nucleotide sequence ID" value="NZ_JAINVZ010000040.1"/>
</dbReference>
<proteinExistence type="predicted"/>
<keyword evidence="2" id="KW-0472">Membrane</keyword>
<gene>
    <name evidence="3" type="ORF">K7472_31375</name>
</gene>
<keyword evidence="2" id="KW-1133">Transmembrane helix</keyword>
<protein>
    <submittedName>
        <fullName evidence="3">Uncharacterized protein</fullName>
    </submittedName>
</protein>
<keyword evidence="2" id="KW-0812">Transmembrane</keyword>
<feature type="transmembrane region" description="Helical" evidence="2">
    <location>
        <begin position="12"/>
        <end position="32"/>
    </location>
</feature>
<evidence type="ECO:0000256" key="2">
    <source>
        <dbReference type="SAM" id="Phobius"/>
    </source>
</evidence>
<keyword evidence="4" id="KW-1185">Reference proteome</keyword>